<reference evidence="3" key="1">
    <citation type="submission" date="2013-02" db="EMBL/GenBank/DDBJ databases">
        <authorList>
            <person name="Hughes D."/>
        </authorList>
    </citation>
    <scope>NUCLEOTIDE SEQUENCE</scope>
    <source>
        <strain>Durham</strain>
        <strain evidence="3">NC isolate 2 -- Noor lab</strain>
    </source>
</reference>
<keyword evidence="3" id="KW-1185">Reference proteome</keyword>
<dbReference type="Pfam" id="PF10506">
    <property type="entry name" value="USHBP1_PDZ-bd"/>
    <property type="match status" value="1"/>
</dbReference>
<name>T1GM53_MEGSC</name>
<dbReference type="AlphaFoldDB" id="T1GM53"/>
<dbReference type="EnsemblMetazoa" id="MESCA004621-RA">
    <property type="protein sequence ID" value="MESCA004621-PA"/>
    <property type="gene ID" value="MESCA004621"/>
</dbReference>
<proteinExistence type="predicted"/>
<dbReference type="EMBL" id="CAQQ02120735">
    <property type="status" value="NOT_ANNOTATED_CDS"/>
    <property type="molecule type" value="Genomic_DNA"/>
</dbReference>
<sequence>MDALQEEVLHLRAEIALLQSQIAINPYCSSPLEVKEEFVKNPEYENEDMNNFDSNERNEFYKTDCQDGHHKVIEKCIPKIAEKVKLKRNIVPDTTPEIIDYELTKAELMIKDFTLDEAQQEAEAIADSTIQRLQNRIDQYKMKNSVLSLTLRECKEHCDHLYLLCGKYESNALALQSALNCSDRAIEAYDVMLALLESKLALLKDCSQSSKDSRKAVEAVAQHLLDRLESEKDLCENSLGPWQNTFSINSMDDKPWTVDNDNRLRNHVSKLKGRRSALQNTLVVLDLHLVKSTIEYKELSIAKKT</sequence>
<protein>
    <recommendedName>
        <fullName evidence="1">Harmonin-binding protein USHBP1 PDZ-binding domain-containing protein</fullName>
    </recommendedName>
</protein>
<dbReference type="STRING" id="36166.T1GM53"/>
<evidence type="ECO:0000313" key="3">
    <source>
        <dbReference type="Proteomes" id="UP000015102"/>
    </source>
</evidence>
<dbReference type="PANTHER" id="PTHR23347:SF6">
    <property type="entry name" value="FI17904P1"/>
    <property type="match status" value="1"/>
</dbReference>
<dbReference type="PANTHER" id="PTHR23347">
    <property type="entry name" value="COLORECTAL MUTANT CANCER PROTEIN MCC PROTEIN -RELATED"/>
    <property type="match status" value="1"/>
</dbReference>
<organism evidence="2 3">
    <name type="scientific">Megaselia scalaris</name>
    <name type="common">Humpbacked fly</name>
    <name type="synonym">Phora scalaris</name>
    <dbReference type="NCBI Taxonomy" id="36166"/>
    <lineage>
        <taxon>Eukaryota</taxon>
        <taxon>Metazoa</taxon>
        <taxon>Ecdysozoa</taxon>
        <taxon>Arthropoda</taxon>
        <taxon>Hexapoda</taxon>
        <taxon>Insecta</taxon>
        <taxon>Pterygota</taxon>
        <taxon>Neoptera</taxon>
        <taxon>Endopterygota</taxon>
        <taxon>Diptera</taxon>
        <taxon>Brachycera</taxon>
        <taxon>Muscomorpha</taxon>
        <taxon>Platypezoidea</taxon>
        <taxon>Phoridae</taxon>
        <taxon>Megaseliini</taxon>
        <taxon>Megaselia</taxon>
    </lineage>
</organism>
<reference evidence="2" key="2">
    <citation type="submission" date="2015-06" db="UniProtKB">
        <authorList>
            <consortium name="EnsemblMetazoa"/>
        </authorList>
    </citation>
    <scope>IDENTIFICATION</scope>
</reference>
<evidence type="ECO:0000259" key="1">
    <source>
        <dbReference type="Pfam" id="PF10506"/>
    </source>
</evidence>
<dbReference type="HOGENOM" id="CLU_913032_0_0_1"/>
<dbReference type="Proteomes" id="UP000015102">
    <property type="component" value="Unassembled WGS sequence"/>
</dbReference>
<feature type="domain" description="Harmonin-binding protein USHBP1 PDZ-binding" evidence="1">
    <location>
        <begin position="132"/>
        <end position="195"/>
    </location>
</feature>
<evidence type="ECO:0000313" key="2">
    <source>
        <dbReference type="EnsemblMetazoa" id="MESCA004621-PA"/>
    </source>
</evidence>
<accession>T1GM53</accession>
<dbReference type="InterPro" id="IPR019536">
    <property type="entry name" value="USHBP1_PDZ-bd"/>
</dbReference>
<dbReference type="InterPro" id="IPR040171">
    <property type="entry name" value="USBP1-like"/>
</dbReference>